<name>A0A9Q1CZM0_CONCO</name>
<reference evidence="1" key="1">
    <citation type="journal article" date="2023" name="Science">
        <title>Genome structures resolve the early diversification of teleost fishes.</title>
        <authorList>
            <person name="Parey E."/>
            <person name="Louis A."/>
            <person name="Montfort J."/>
            <person name="Bouchez O."/>
            <person name="Roques C."/>
            <person name="Iampietro C."/>
            <person name="Lluch J."/>
            <person name="Castinel A."/>
            <person name="Donnadieu C."/>
            <person name="Desvignes T."/>
            <person name="Floi Bucao C."/>
            <person name="Jouanno E."/>
            <person name="Wen M."/>
            <person name="Mejri S."/>
            <person name="Dirks R."/>
            <person name="Jansen H."/>
            <person name="Henkel C."/>
            <person name="Chen W.J."/>
            <person name="Zahm M."/>
            <person name="Cabau C."/>
            <person name="Klopp C."/>
            <person name="Thompson A.W."/>
            <person name="Robinson-Rechavi M."/>
            <person name="Braasch I."/>
            <person name="Lecointre G."/>
            <person name="Bobe J."/>
            <person name="Postlethwait J.H."/>
            <person name="Berthelot C."/>
            <person name="Roest Crollius H."/>
            <person name="Guiguen Y."/>
        </authorList>
    </citation>
    <scope>NUCLEOTIDE SEQUENCE</scope>
    <source>
        <strain evidence="1">Concon-B</strain>
    </source>
</reference>
<accession>A0A9Q1CZM0</accession>
<gene>
    <name evidence="1" type="ORF">COCON_G00205880</name>
</gene>
<evidence type="ECO:0000313" key="1">
    <source>
        <dbReference type="EMBL" id="KAJ8253976.1"/>
    </source>
</evidence>
<dbReference type="EMBL" id="JAFJMO010000016">
    <property type="protein sequence ID" value="KAJ8253976.1"/>
    <property type="molecule type" value="Genomic_DNA"/>
</dbReference>
<keyword evidence="2" id="KW-1185">Reference proteome</keyword>
<proteinExistence type="predicted"/>
<comment type="caution">
    <text evidence="1">The sequence shown here is derived from an EMBL/GenBank/DDBJ whole genome shotgun (WGS) entry which is preliminary data.</text>
</comment>
<dbReference type="AlphaFoldDB" id="A0A9Q1CZM0"/>
<sequence length="78" mass="8959">MFSIFKLFLRVRKALAGARTRAQAARTDIADPHENNEASDLLTDCATLFIPKLSVRRTYRRGHLDLACLLTWPKKYPQ</sequence>
<organism evidence="1 2">
    <name type="scientific">Conger conger</name>
    <name type="common">Conger eel</name>
    <name type="synonym">Muraena conger</name>
    <dbReference type="NCBI Taxonomy" id="82655"/>
    <lineage>
        <taxon>Eukaryota</taxon>
        <taxon>Metazoa</taxon>
        <taxon>Chordata</taxon>
        <taxon>Craniata</taxon>
        <taxon>Vertebrata</taxon>
        <taxon>Euteleostomi</taxon>
        <taxon>Actinopterygii</taxon>
        <taxon>Neopterygii</taxon>
        <taxon>Teleostei</taxon>
        <taxon>Anguilliformes</taxon>
        <taxon>Congridae</taxon>
        <taxon>Conger</taxon>
    </lineage>
</organism>
<dbReference type="Proteomes" id="UP001152803">
    <property type="component" value="Unassembled WGS sequence"/>
</dbReference>
<evidence type="ECO:0000313" key="2">
    <source>
        <dbReference type="Proteomes" id="UP001152803"/>
    </source>
</evidence>
<protein>
    <submittedName>
        <fullName evidence="1">Uncharacterized protein</fullName>
    </submittedName>
</protein>